<dbReference type="EMBL" id="BAAAWD010000024">
    <property type="protein sequence ID" value="GAA3036468.1"/>
    <property type="molecule type" value="Genomic_DNA"/>
</dbReference>
<protein>
    <submittedName>
        <fullName evidence="3">Uncharacterized protein</fullName>
    </submittedName>
</protein>
<feature type="transmembrane region" description="Helical" evidence="2">
    <location>
        <begin position="36"/>
        <end position="54"/>
    </location>
</feature>
<dbReference type="RefSeq" id="WP_413224395.1">
    <property type="nucleotide sequence ID" value="NZ_JBLAUZ010000011.1"/>
</dbReference>
<accession>A0ABP6LDH2</accession>
<keyword evidence="2" id="KW-0472">Membrane</keyword>
<feature type="region of interest" description="Disordered" evidence="1">
    <location>
        <begin position="1"/>
        <end position="28"/>
    </location>
</feature>
<organism evidence="3 4">
    <name type="scientific">Streptosporangium longisporum</name>
    <dbReference type="NCBI Taxonomy" id="46187"/>
    <lineage>
        <taxon>Bacteria</taxon>
        <taxon>Bacillati</taxon>
        <taxon>Actinomycetota</taxon>
        <taxon>Actinomycetes</taxon>
        <taxon>Streptosporangiales</taxon>
        <taxon>Streptosporangiaceae</taxon>
        <taxon>Streptosporangium</taxon>
    </lineage>
</organism>
<sequence length="100" mass="10988">MSNPQTVPSQSTGRPNVARHEDHTTETRPAFKTTEFMVYIAAVVAVVITALVVGDDVRRGLGDPFGAEQAIRYITFLTIGYMVARGLAKAGSWARHDDRR</sequence>
<evidence type="ECO:0000313" key="3">
    <source>
        <dbReference type="EMBL" id="GAA3036468.1"/>
    </source>
</evidence>
<keyword evidence="4" id="KW-1185">Reference proteome</keyword>
<comment type="caution">
    <text evidence="3">The sequence shown here is derived from an EMBL/GenBank/DDBJ whole genome shotgun (WGS) entry which is preliminary data.</text>
</comment>
<feature type="transmembrane region" description="Helical" evidence="2">
    <location>
        <begin position="70"/>
        <end position="88"/>
    </location>
</feature>
<feature type="compositionally biased region" description="Polar residues" evidence="1">
    <location>
        <begin position="1"/>
        <end position="14"/>
    </location>
</feature>
<gene>
    <name evidence="3" type="ORF">GCM10017559_75240</name>
</gene>
<keyword evidence="2" id="KW-1133">Transmembrane helix</keyword>
<evidence type="ECO:0000313" key="4">
    <source>
        <dbReference type="Proteomes" id="UP001499930"/>
    </source>
</evidence>
<proteinExistence type="predicted"/>
<keyword evidence="2" id="KW-0812">Transmembrane</keyword>
<evidence type="ECO:0000256" key="2">
    <source>
        <dbReference type="SAM" id="Phobius"/>
    </source>
</evidence>
<reference evidence="4" key="1">
    <citation type="journal article" date="2019" name="Int. J. Syst. Evol. Microbiol.">
        <title>The Global Catalogue of Microorganisms (GCM) 10K type strain sequencing project: providing services to taxonomists for standard genome sequencing and annotation.</title>
        <authorList>
            <consortium name="The Broad Institute Genomics Platform"/>
            <consortium name="The Broad Institute Genome Sequencing Center for Infectious Disease"/>
            <person name="Wu L."/>
            <person name="Ma J."/>
        </authorList>
    </citation>
    <scope>NUCLEOTIDE SEQUENCE [LARGE SCALE GENOMIC DNA]</scope>
    <source>
        <strain evidence="4">JCM 3106</strain>
    </source>
</reference>
<dbReference type="Proteomes" id="UP001499930">
    <property type="component" value="Unassembled WGS sequence"/>
</dbReference>
<evidence type="ECO:0000256" key="1">
    <source>
        <dbReference type="SAM" id="MobiDB-lite"/>
    </source>
</evidence>
<name>A0ABP6LDH2_9ACTN</name>